<keyword evidence="1" id="KW-1133">Transmembrane helix</keyword>
<accession>A0AA96V7H4</accession>
<protein>
    <submittedName>
        <fullName evidence="2">Uncharacterized protein</fullName>
    </submittedName>
</protein>
<dbReference type="Proteomes" id="UP001304970">
    <property type="component" value="Chromosome"/>
</dbReference>
<gene>
    <name evidence="2" type="ORF">MsAm2_10280</name>
</gene>
<sequence length="155" mass="17756">MENEDLNFDFSLSPDFRFISGKIFFNSFSGLDTQHLLIQKTISVIMSEPAPSFLSRFTTKQFYVFVAIGLMLLIVFSFFAYTSGNKFENESLPQEERDTQGTIYVISKIGQMVGFLIALIPSIGILKKEMEKYKEENPTMLIEFSEDSGNEKKKK</sequence>
<dbReference type="EMBL" id="CP131061">
    <property type="protein sequence ID" value="WNY27236.1"/>
    <property type="molecule type" value="Genomic_DNA"/>
</dbReference>
<evidence type="ECO:0000256" key="1">
    <source>
        <dbReference type="SAM" id="Phobius"/>
    </source>
</evidence>
<evidence type="ECO:0000313" key="3">
    <source>
        <dbReference type="Proteomes" id="UP001304970"/>
    </source>
</evidence>
<feature type="transmembrane region" description="Helical" evidence="1">
    <location>
        <begin position="101"/>
        <end position="126"/>
    </location>
</feature>
<proteinExistence type="predicted"/>
<name>A0AA96V7H4_9EURY</name>
<keyword evidence="1" id="KW-0812">Transmembrane</keyword>
<feature type="transmembrane region" description="Helical" evidence="1">
    <location>
        <begin position="62"/>
        <end position="81"/>
    </location>
</feature>
<evidence type="ECO:0000313" key="2">
    <source>
        <dbReference type="EMBL" id="WNY27236.1"/>
    </source>
</evidence>
<keyword evidence="3" id="KW-1185">Reference proteome</keyword>
<reference evidence="2 3" key="1">
    <citation type="submission" date="2023-07" db="EMBL/GenBank/DDBJ databases">
        <title>Closed genome sequence of Methanosarcinaceae archaeon Am2.</title>
        <authorList>
            <person name="Poehlein A."/>
            <person name="Protasov E."/>
            <person name="Platt K."/>
            <person name="Reeh H."/>
            <person name="Daniel R."/>
            <person name="Brune A."/>
        </authorList>
    </citation>
    <scope>NUCLEOTIDE SEQUENCE [LARGE SCALE GENOMIC DNA]</scope>
    <source>
        <strain evidence="2 3">Am2</strain>
    </source>
</reference>
<keyword evidence="1" id="KW-0472">Membrane</keyword>
<dbReference type="AlphaFoldDB" id="A0AA96V7H4"/>
<organism evidence="2 3">
    <name type="scientific">Methanolapillus ohkumae</name>
    <dbReference type="NCBI Taxonomy" id="3028298"/>
    <lineage>
        <taxon>Archaea</taxon>
        <taxon>Methanobacteriati</taxon>
        <taxon>Methanobacteriota</taxon>
        <taxon>Stenosarchaea group</taxon>
        <taxon>Methanomicrobia</taxon>
        <taxon>Methanosarcinales</taxon>
        <taxon>Methanosarcinaceae</taxon>
        <taxon>Methanolapillus</taxon>
    </lineage>
</organism>